<feature type="signal peptide" evidence="2">
    <location>
        <begin position="1"/>
        <end position="20"/>
    </location>
</feature>
<evidence type="ECO:0000313" key="5">
    <source>
        <dbReference type="Proteomes" id="UP001556709"/>
    </source>
</evidence>
<dbReference type="Proteomes" id="UP001556709">
    <property type="component" value="Unassembled WGS sequence"/>
</dbReference>
<feature type="domain" description="SHOCT" evidence="3">
    <location>
        <begin position="155"/>
        <end position="181"/>
    </location>
</feature>
<feature type="chain" id="PRO_5045847324" evidence="2">
    <location>
        <begin position="21"/>
        <end position="185"/>
    </location>
</feature>
<dbReference type="EMBL" id="JBAKFM010000002">
    <property type="protein sequence ID" value="MEX0468852.1"/>
    <property type="molecule type" value="Genomic_DNA"/>
</dbReference>
<evidence type="ECO:0000256" key="2">
    <source>
        <dbReference type="SAM" id="SignalP"/>
    </source>
</evidence>
<dbReference type="PROSITE" id="PS51257">
    <property type="entry name" value="PROKAR_LIPOPROTEIN"/>
    <property type="match status" value="1"/>
</dbReference>
<dbReference type="Pfam" id="PF09851">
    <property type="entry name" value="SHOCT"/>
    <property type="match status" value="1"/>
</dbReference>
<reference evidence="4 5" key="1">
    <citation type="submission" date="2024-02" db="EMBL/GenBank/DDBJ databases">
        <title>New especies of Spiribacter isolated from saline water.</title>
        <authorList>
            <person name="Leon M.J."/>
            <person name="De La Haba R."/>
            <person name="Sanchez-Porro C."/>
            <person name="Ventosa A."/>
        </authorList>
    </citation>
    <scope>NUCLEOTIDE SEQUENCE [LARGE SCALE GENOMIC DNA]</scope>
    <source>
        <strain evidence="5">ag22IC6-390</strain>
    </source>
</reference>
<organism evidence="4 5">
    <name type="scientific">Spiribacter pallidus</name>
    <dbReference type="NCBI Taxonomy" id="1987936"/>
    <lineage>
        <taxon>Bacteria</taxon>
        <taxon>Pseudomonadati</taxon>
        <taxon>Pseudomonadota</taxon>
        <taxon>Gammaproteobacteria</taxon>
        <taxon>Chromatiales</taxon>
        <taxon>Ectothiorhodospiraceae</taxon>
        <taxon>Spiribacter</taxon>
    </lineage>
</organism>
<dbReference type="InterPro" id="IPR018649">
    <property type="entry name" value="SHOCT"/>
</dbReference>
<gene>
    <name evidence="4" type="ORF">V6X73_03785</name>
</gene>
<keyword evidence="2" id="KW-0732">Signal</keyword>
<evidence type="ECO:0000313" key="4">
    <source>
        <dbReference type="EMBL" id="MEX0468852.1"/>
    </source>
</evidence>
<protein>
    <submittedName>
        <fullName evidence="4">SHOCT domain-containing protein</fullName>
    </submittedName>
</protein>
<comment type="caution">
    <text evidence="4">The sequence shown here is derived from an EMBL/GenBank/DDBJ whole genome shotgun (WGS) entry which is preliminary data.</text>
</comment>
<evidence type="ECO:0000256" key="1">
    <source>
        <dbReference type="SAM" id="MobiDB-lite"/>
    </source>
</evidence>
<feature type="region of interest" description="Disordered" evidence="1">
    <location>
        <begin position="24"/>
        <end position="60"/>
    </location>
</feature>
<evidence type="ECO:0000259" key="3">
    <source>
        <dbReference type="Pfam" id="PF09851"/>
    </source>
</evidence>
<proteinExistence type="predicted"/>
<accession>A0ABV3TB48</accession>
<feature type="compositionally biased region" description="Polar residues" evidence="1">
    <location>
        <begin position="44"/>
        <end position="60"/>
    </location>
</feature>
<sequence>MTARQLLILFVCASTLTACGMMPGGDSEPEAAGSTAPAEPAEPVSSNRFPELTVGTSTPDTFSRQLGRYTTYARTDCNNDRDQRAAFVETLDKLKGNAVEDGADYLRVLGTGELESRGLCHNDMFQLTGVAFREETLPQGGSAGGGSNTDSLTSRLEELDTLRDRGLISDNEYQQLRERVLNEAY</sequence>
<keyword evidence="5" id="KW-1185">Reference proteome</keyword>
<dbReference type="RefSeq" id="WP_367958928.1">
    <property type="nucleotide sequence ID" value="NZ_JBAKFK010000002.1"/>
</dbReference>
<name>A0ABV3TB48_9GAMM</name>